<reference evidence="8" key="11">
    <citation type="submission" date="2023-06" db="EMBL/GenBank/DDBJ databases">
        <authorList>
            <consortium name="Clinical and Environmental Microbiology Branch: Whole genome sequencing antimicrobial resistance pathogens in the healthcare setting"/>
        </authorList>
    </citation>
    <scope>NUCLEOTIDE SEQUENCE</scope>
    <source>
        <strain evidence="8">2021CK-01020</strain>
    </source>
</reference>
<evidence type="ECO:0000313" key="7">
    <source>
        <dbReference type="EMBL" id="RTS41342.1"/>
    </source>
</evidence>
<dbReference type="AlphaFoldDB" id="A0A2V3FZ75"/>
<reference evidence="8" key="12">
    <citation type="submission" date="2023-10" db="EMBL/GenBank/DDBJ databases">
        <title>Pathogen: clinical or host-associated sample.</title>
        <authorList>
            <person name="Hergert J."/>
            <person name="Casey R."/>
            <person name="Wagner J."/>
            <person name="Young E.L."/>
            <person name="Oakeson K.F."/>
        </authorList>
    </citation>
    <scope>NUCLEOTIDE SEQUENCE</scope>
    <source>
        <strain evidence="8">2021CK-01020</strain>
    </source>
</reference>
<dbReference type="Proteomes" id="UP000276985">
    <property type="component" value="Unassembled WGS sequence"/>
</dbReference>
<dbReference type="EMBL" id="CP136986">
    <property type="protein sequence ID" value="WOS79871.1"/>
    <property type="molecule type" value="Genomic_DNA"/>
</dbReference>
<reference evidence="4" key="4">
    <citation type="submission" date="2017-05" db="EMBL/GenBank/DDBJ databases">
        <authorList>
            <person name="Song R."/>
            <person name="Chenine A.L."/>
            <person name="Ruprecht R.M."/>
        </authorList>
    </citation>
    <scope>NUCLEOTIDE SEQUENCE [LARGE SCALE GENOMIC DNA]</scope>
    <source>
        <strain evidence="4">S567_C10_BS</strain>
    </source>
</reference>
<accession>A0A2V3FZ75</accession>
<reference evidence="1" key="2">
    <citation type="submission" date="2015-06" db="EMBL/GenBank/DDBJ databases">
        <authorList>
            <person name="Radhakrishnan R."/>
            <person name="Underwood A."/>
            <person name="Al-Shahib A."/>
        </authorList>
    </citation>
    <scope>NUCLEOTIDE SEQUENCE</scope>
    <source>
        <strain evidence="1">P19_London_7_VIM_2_05_10</strain>
    </source>
</reference>
<dbReference type="Proteomes" id="UP000253594">
    <property type="component" value="Unassembled WGS sequence"/>
</dbReference>
<dbReference type="GeneID" id="77220219"/>
<accession>A0A1S1C832</accession>
<evidence type="ECO:0000313" key="2">
    <source>
        <dbReference type="EMBL" id="MUI37679.1"/>
    </source>
</evidence>
<reference evidence="10" key="3">
    <citation type="submission" date="2017-05" db="EMBL/GenBank/DDBJ databases">
        <authorList>
            <person name="Giani T."/>
            <person name="Arena F."/>
            <person name="Pollini S."/>
            <person name="Di Pilato V."/>
            <person name="D'Andrea M.M."/>
            <person name="Henrici De Angelis L."/>
            <person name="Bassetti M."/>
            <person name="Rossolini G.M."/>
        </authorList>
    </citation>
    <scope>NUCLEOTIDE SEQUENCE [LARGE SCALE GENOMIC DNA]</scope>
    <source>
        <strain evidence="10">S567_C10_BS</strain>
    </source>
</reference>
<evidence type="ECO:0000313" key="10">
    <source>
        <dbReference type="Proteomes" id="UP000194857"/>
    </source>
</evidence>
<reference evidence="7 12" key="7">
    <citation type="submission" date="2018-12" db="EMBL/GenBank/DDBJ databases">
        <title>Pseudomonas aeruginosa Diversity Panel.</title>
        <authorList>
            <person name="Snesrud E."/>
            <person name="Mcgann P."/>
        </authorList>
    </citation>
    <scope>NUCLEOTIDE SEQUENCE [LARGE SCALE GENOMIC DNA]</scope>
    <source>
        <strain evidence="7 12">MRSN6241</strain>
    </source>
</reference>
<evidence type="ECO:0000313" key="5">
    <source>
        <dbReference type="EMBL" id="RCI76138.1"/>
    </source>
</evidence>
<dbReference type="EMBL" id="NSNE01000024">
    <property type="protein sequence ID" value="RPM05627.1"/>
    <property type="molecule type" value="Genomic_DNA"/>
</dbReference>
<dbReference type="Proteomes" id="UP000284767">
    <property type="component" value="Unassembled WGS sequence"/>
</dbReference>
<gene>
    <name evidence="4" type="ORF">CAZ10_22400</name>
    <name evidence="5" type="ORF">DT376_03960</name>
    <name evidence="7" type="ORF">DY940_26540</name>
    <name evidence="2" type="ORF">GNQ48_21955</name>
    <name evidence="3" type="ORF">GUL26_03830</name>
    <name evidence="6" type="ORF">IPC1295_28935</name>
    <name evidence="8" type="ORF">L4V69_12145</name>
    <name evidence="1" type="ORF">PAERUG_P19_London_7_VIM_2_05_10_04055</name>
</gene>
<proteinExistence type="predicted"/>
<dbReference type="EMBL" id="WXZT01000001">
    <property type="protein sequence ID" value="MZZ11370.1"/>
    <property type="molecule type" value="Genomic_DNA"/>
</dbReference>
<evidence type="ECO:0000313" key="1">
    <source>
        <dbReference type="EMBL" id="CRP30729.1"/>
    </source>
</evidence>
<evidence type="ECO:0000313" key="3">
    <source>
        <dbReference type="EMBL" id="MZZ11370.1"/>
    </source>
</evidence>
<evidence type="ECO:0000313" key="8">
    <source>
        <dbReference type="EMBL" id="WOS79871.1"/>
    </source>
</evidence>
<evidence type="ECO:0000313" key="11">
    <source>
        <dbReference type="Proteomes" id="UP000253594"/>
    </source>
</evidence>
<reference evidence="3" key="10">
    <citation type="submission" date="2020-01" db="EMBL/GenBank/DDBJ databases">
        <title>Bacteria Cultured from War Wounds Associated with the Conflict in Eastern Ukraine.</title>
        <authorList>
            <person name="Snesrud E."/>
            <person name="Galac M.R."/>
            <person name="Mc Gann P."/>
            <person name="Valentine K."/>
            <person name="Viacheslav K."/>
        </authorList>
    </citation>
    <scope>NUCLEOTIDE SEQUENCE</scope>
    <source>
        <strain evidence="3">VNMU148</strain>
    </source>
</reference>
<evidence type="ECO:0000313" key="4">
    <source>
        <dbReference type="EMBL" id="OTI58959.1"/>
    </source>
</evidence>
<reference evidence="9" key="1">
    <citation type="submission" date="2015-06" db="EMBL/GenBank/DDBJ databases">
        <authorList>
            <person name="Radhakrishnan Rajesh"/>
            <person name="Underwood Anthony"/>
            <person name="Al-Shahib Ali"/>
        </authorList>
    </citation>
    <scope>NUCLEOTIDE SEQUENCE [LARGE SCALE GENOMIC DNA]</scope>
    <source>
        <strain evidence="9">P19_London_7_VIM_2_05_10</strain>
    </source>
</reference>
<evidence type="ECO:0000313" key="12">
    <source>
        <dbReference type="Proteomes" id="UP000276985"/>
    </source>
</evidence>
<organism evidence="4 10">
    <name type="scientific">Pseudomonas aeruginosa</name>
    <dbReference type="NCBI Taxonomy" id="287"/>
    <lineage>
        <taxon>Bacteria</taxon>
        <taxon>Pseudomonadati</taxon>
        <taxon>Pseudomonadota</taxon>
        <taxon>Gammaproteobacteria</taxon>
        <taxon>Pseudomonadales</taxon>
        <taxon>Pseudomonadaceae</taxon>
        <taxon>Pseudomonas</taxon>
    </lineage>
</organism>
<dbReference type="EMBL" id="CVVU01000215">
    <property type="protein sequence ID" value="CRP30729.1"/>
    <property type="molecule type" value="Genomic_DNA"/>
</dbReference>
<evidence type="ECO:0000313" key="14">
    <source>
        <dbReference type="Proteomes" id="UP000433532"/>
    </source>
</evidence>
<evidence type="ECO:0000313" key="13">
    <source>
        <dbReference type="Proteomes" id="UP000284767"/>
    </source>
</evidence>
<dbReference type="Proteomes" id="UP000194857">
    <property type="component" value="Unassembled WGS sequence"/>
</dbReference>
<dbReference type="Proteomes" id="UP001297540">
    <property type="component" value="Chromosome"/>
</dbReference>
<dbReference type="Proteomes" id="UP000644192">
    <property type="component" value="Unassembled WGS sequence"/>
</dbReference>
<evidence type="ECO:0000313" key="6">
    <source>
        <dbReference type="EMBL" id="RPM05627.1"/>
    </source>
</evidence>
<sequence length="121" mass="13595">MSVLISRKHWDSLLLEIEDARRQRHLLTYRALIERLQLPTPAMTTLTAALEHLASLDARSGRPLRSSLVISQGASRLPRTGFFECVERLGRFSGPPDGPAAAGWHAAEVVRVFEFEYPDEL</sequence>
<dbReference type="Proteomes" id="UP000045039">
    <property type="component" value="Unassembled WGS sequence"/>
</dbReference>
<reference evidence="6 13" key="8">
    <citation type="submission" date="2019-01" db="EMBL/GenBank/DDBJ databases">
        <title>The Pseudomonas aeruginosa pan-genome provides new insights on its population structure, horizontal gene transfer and pathogenicity.</title>
        <authorList>
            <person name="Freschi L."/>
            <person name="Vincent A.T."/>
            <person name="Jeukens J."/>
            <person name="Emond-Rheault J.-G."/>
            <person name="Kukavica-Ibrulj I."/>
            <person name="Dupont M.-J."/>
            <person name="Charette S.J."/>
            <person name="Boyle B."/>
            <person name="Levesque R.C."/>
        </authorList>
    </citation>
    <scope>NUCLEOTIDE SEQUENCE [LARGE SCALE GENOMIC DNA]</scope>
    <source>
        <strain evidence="6 13">PA-W36</strain>
    </source>
</reference>
<reference evidence="5 11" key="6">
    <citation type="submission" date="2018-07" db="EMBL/GenBank/DDBJ databases">
        <title>Mechanisms of high-level aminoglycoside resistance among Gram-negative pathogens in Brazil.</title>
        <authorList>
            <person name="Ballaben A.S."/>
            <person name="Darini A.L.C."/>
            <person name="Doi Y."/>
        </authorList>
    </citation>
    <scope>NUCLEOTIDE SEQUENCE [LARGE SCALE GENOMIC DNA]</scope>
    <source>
        <strain evidence="5 11">B2-305</strain>
    </source>
</reference>
<reference evidence="2 14" key="9">
    <citation type="submission" date="2019-11" db="EMBL/GenBank/DDBJ databases">
        <title>Genomes of ocular Pseudomonas aeruginosa isolates.</title>
        <authorList>
            <person name="Khan M."/>
            <person name="Rice S.A."/>
            <person name="Willcox M.D.P."/>
            <person name="Stapleton F."/>
        </authorList>
    </citation>
    <scope>NUCLEOTIDE SEQUENCE [LARGE SCALE GENOMIC DNA]</scope>
    <source>
        <strain evidence="2 14">PA221</strain>
    </source>
</reference>
<dbReference type="EMBL" id="RXTL01000036">
    <property type="protein sequence ID" value="RTS41342.1"/>
    <property type="molecule type" value="Genomic_DNA"/>
</dbReference>
<evidence type="ECO:0000313" key="9">
    <source>
        <dbReference type="Proteomes" id="UP000045039"/>
    </source>
</evidence>
<reference evidence="6 13" key="5">
    <citation type="submission" date="2017-08" db="EMBL/GenBank/DDBJ databases">
        <authorList>
            <person name="Feschi L."/>
            <person name="Jeukens J."/>
            <person name="Emond-Rheault J.-G."/>
            <person name="Kukavica-Ibrulj I."/>
            <person name="Boyle B."/>
            <person name="Levesque R.C."/>
        </authorList>
    </citation>
    <scope>NUCLEOTIDE SEQUENCE [LARGE SCALE GENOMIC DNA]</scope>
    <source>
        <strain evidence="6 13">PA-W36</strain>
    </source>
</reference>
<dbReference type="EMBL" id="NFFZ01000012">
    <property type="protein sequence ID" value="OTI58959.1"/>
    <property type="molecule type" value="Genomic_DNA"/>
</dbReference>
<dbReference type="EMBL" id="QORE01000070">
    <property type="protein sequence ID" value="RCI76138.1"/>
    <property type="molecule type" value="Genomic_DNA"/>
</dbReference>
<dbReference type="RefSeq" id="WP_003114793.1">
    <property type="nucleotide sequence ID" value="NZ_AP014622.1"/>
</dbReference>
<dbReference type="Proteomes" id="UP000433532">
    <property type="component" value="Unassembled WGS sequence"/>
</dbReference>
<name>A0A2V3FZ75_PSEAI</name>
<protein>
    <submittedName>
        <fullName evidence="4">Uncharacterized protein</fullName>
    </submittedName>
</protein>
<dbReference type="EMBL" id="WOAD01000021">
    <property type="protein sequence ID" value="MUI37679.1"/>
    <property type="molecule type" value="Genomic_DNA"/>
</dbReference>